<dbReference type="EMBL" id="JAIXMP010000021">
    <property type="protein sequence ID" value="KAI9256515.1"/>
    <property type="molecule type" value="Genomic_DNA"/>
</dbReference>
<proteinExistence type="predicted"/>
<dbReference type="Proteomes" id="UP001209540">
    <property type="component" value="Unassembled WGS sequence"/>
</dbReference>
<accession>A0AAD5K529</accession>
<gene>
    <name evidence="2" type="ORF">BDA99DRAFT_539582</name>
</gene>
<dbReference type="Gene3D" id="2.120.10.80">
    <property type="entry name" value="Kelch-type beta propeller"/>
    <property type="match status" value="2"/>
</dbReference>
<evidence type="ECO:0000313" key="3">
    <source>
        <dbReference type="Proteomes" id="UP001209540"/>
    </source>
</evidence>
<dbReference type="AlphaFoldDB" id="A0AAD5K529"/>
<dbReference type="InterPro" id="IPR015915">
    <property type="entry name" value="Kelch-typ_b-propeller"/>
</dbReference>
<name>A0AAD5K529_9FUNG</name>
<feature type="transmembrane region" description="Helical" evidence="1">
    <location>
        <begin position="120"/>
        <end position="139"/>
    </location>
</feature>
<evidence type="ECO:0000256" key="1">
    <source>
        <dbReference type="SAM" id="Phobius"/>
    </source>
</evidence>
<organism evidence="2 3">
    <name type="scientific">Phascolomyces articulosus</name>
    <dbReference type="NCBI Taxonomy" id="60185"/>
    <lineage>
        <taxon>Eukaryota</taxon>
        <taxon>Fungi</taxon>
        <taxon>Fungi incertae sedis</taxon>
        <taxon>Mucoromycota</taxon>
        <taxon>Mucoromycotina</taxon>
        <taxon>Mucoromycetes</taxon>
        <taxon>Mucorales</taxon>
        <taxon>Lichtheimiaceae</taxon>
        <taxon>Phascolomyces</taxon>
    </lineage>
</organism>
<evidence type="ECO:0000313" key="2">
    <source>
        <dbReference type="EMBL" id="KAI9256515.1"/>
    </source>
</evidence>
<reference evidence="2" key="1">
    <citation type="journal article" date="2022" name="IScience">
        <title>Evolution of zygomycete secretomes and the origins of terrestrial fungal ecologies.</title>
        <authorList>
            <person name="Chang Y."/>
            <person name="Wang Y."/>
            <person name="Mondo S."/>
            <person name="Ahrendt S."/>
            <person name="Andreopoulos W."/>
            <person name="Barry K."/>
            <person name="Beard J."/>
            <person name="Benny G.L."/>
            <person name="Blankenship S."/>
            <person name="Bonito G."/>
            <person name="Cuomo C."/>
            <person name="Desiro A."/>
            <person name="Gervers K.A."/>
            <person name="Hundley H."/>
            <person name="Kuo A."/>
            <person name="LaButti K."/>
            <person name="Lang B.F."/>
            <person name="Lipzen A."/>
            <person name="O'Donnell K."/>
            <person name="Pangilinan J."/>
            <person name="Reynolds N."/>
            <person name="Sandor L."/>
            <person name="Smith M.E."/>
            <person name="Tsang A."/>
            <person name="Grigoriev I.V."/>
            <person name="Stajich J.E."/>
            <person name="Spatafora J.W."/>
        </authorList>
    </citation>
    <scope>NUCLEOTIDE SEQUENCE</scope>
    <source>
        <strain evidence="2">RSA 2281</strain>
    </source>
</reference>
<keyword evidence="3" id="KW-1185">Reference proteome</keyword>
<dbReference type="SUPFAM" id="SSF117281">
    <property type="entry name" value="Kelch motif"/>
    <property type="match status" value="1"/>
</dbReference>
<keyword evidence="1" id="KW-1133">Transmembrane helix</keyword>
<protein>
    <recommendedName>
        <fullName evidence="4">Kelch repeat protein</fullName>
    </recommendedName>
</protein>
<reference evidence="2" key="2">
    <citation type="submission" date="2023-02" db="EMBL/GenBank/DDBJ databases">
        <authorList>
            <consortium name="DOE Joint Genome Institute"/>
            <person name="Mondo S.J."/>
            <person name="Chang Y."/>
            <person name="Wang Y."/>
            <person name="Ahrendt S."/>
            <person name="Andreopoulos W."/>
            <person name="Barry K."/>
            <person name="Beard J."/>
            <person name="Benny G.L."/>
            <person name="Blankenship S."/>
            <person name="Bonito G."/>
            <person name="Cuomo C."/>
            <person name="Desiro A."/>
            <person name="Gervers K.A."/>
            <person name="Hundley H."/>
            <person name="Kuo A."/>
            <person name="LaButti K."/>
            <person name="Lang B.F."/>
            <person name="Lipzen A."/>
            <person name="O'Donnell K."/>
            <person name="Pangilinan J."/>
            <person name="Reynolds N."/>
            <person name="Sandor L."/>
            <person name="Smith M.W."/>
            <person name="Tsang A."/>
            <person name="Grigoriev I.V."/>
            <person name="Stajich J.E."/>
            <person name="Spatafora J.W."/>
        </authorList>
    </citation>
    <scope>NUCLEOTIDE SEQUENCE</scope>
    <source>
        <strain evidence="2">RSA 2281</strain>
    </source>
</reference>
<dbReference type="PANTHER" id="PTHR23244">
    <property type="entry name" value="KELCH REPEAT DOMAIN"/>
    <property type="match status" value="1"/>
</dbReference>
<comment type="caution">
    <text evidence="2">The sequence shown here is derived from an EMBL/GenBank/DDBJ whole genome shotgun (WGS) entry which is preliminary data.</text>
</comment>
<evidence type="ECO:0008006" key="4">
    <source>
        <dbReference type="Google" id="ProtNLM"/>
    </source>
</evidence>
<sequence length="395" mass="43125">MCQCFFSGCIFMPTVAKIYCYGGVVVMDEEQLFISLDLSQSRTIDEIQDGWETVNKNVGENSNFAMVAVPNQNLIYANGGRVGFRAPPLYQSVMFNNIGSNNEEWVEVSPRGSGVLVKGLYILLLMTTLITVILVTTGTNNICTLLLRSVTLESDLSSRMYILDLKNKESPWKIGASAEGGTLLYHDHASVLVGASIYYIGGSSINSTGTDVQHIPMDSVRIFDTNSGEWTIRPIGGSLIPSRRKPSTGEILVFGGIVYDIFENTDVAYILNTQGGLLSWSSIRIQPATPNYFDSQTIYGHSAVLAGPYLYILFGYLSNDITLVERGRQTDKIWVMDINQWAWISSVDAIKPELEPINTPDQASESIKDARISGHIITGATIGGTIGFAALLTGA</sequence>
<keyword evidence="1" id="KW-0812">Transmembrane</keyword>
<keyword evidence="1" id="KW-0472">Membrane</keyword>